<dbReference type="Pfam" id="PF17149">
    <property type="entry name" value="CHASE5"/>
    <property type="match status" value="1"/>
</dbReference>
<gene>
    <name evidence="3" type="ORF">MNBD_NITROSPINAE03-1288</name>
</gene>
<feature type="domain" description="HAMP" evidence="2">
    <location>
        <begin position="175"/>
        <end position="234"/>
    </location>
</feature>
<dbReference type="CDD" id="cd06225">
    <property type="entry name" value="HAMP"/>
    <property type="match status" value="1"/>
</dbReference>
<dbReference type="SMART" id="SM00304">
    <property type="entry name" value="HAMP"/>
    <property type="match status" value="1"/>
</dbReference>
<proteinExistence type="predicted"/>
<evidence type="ECO:0000313" key="3">
    <source>
        <dbReference type="EMBL" id="VAX15366.1"/>
    </source>
</evidence>
<protein>
    <recommendedName>
        <fullName evidence="2">HAMP domain-containing protein</fullName>
    </recommendedName>
</protein>
<feature type="transmembrane region" description="Helical" evidence="1">
    <location>
        <begin position="151"/>
        <end position="177"/>
    </location>
</feature>
<keyword evidence="1" id="KW-1133">Transmembrane helix</keyword>
<feature type="non-terminal residue" evidence="3">
    <location>
        <position position="275"/>
    </location>
</feature>
<evidence type="ECO:0000256" key="1">
    <source>
        <dbReference type="SAM" id="Phobius"/>
    </source>
</evidence>
<dbReference type="EMBL" id="UOGB01000014">
    <property type="protein sequence ID" value="VAX15366.1"/>
    <property type="molecule type" value="Genomic_DNA"/>
</dbReference>
<name>A0A3B1BAP9_9ZZZZ</name>
<dbReference type="GO" id="GO:0016020">
    <property type="term" value="C:membrane"/>
    <property type="evidence" value="ECO:0007669"/>
    <property type="project" value="InterPro"/>
</dbReference>
<feature type="transmembrane region" description="Helical" evidence="1">
    <location>
        <begin position="19"/>
        <end position="41"/>
    </location>
</feature>
<dbReference type="InterPro" id="IPR033414">
    <property type="entry name" value="Sensor_dom"/>
</dbReference>
<dbReference type="PROSITE" id="PS50885">
    <property type="entry name" value="HAMP"/>
    <property type="match status" value="1"/>
</dbReference>
<accession>A0A3B1BAP9</accession>
<dbReference type="AlphaFoldDB" id="A0A3B1BAP9"/>
<dbReference type="InterPro" id="IPR003660">
    <property type="entry name" value="HAMP_dom"/>
</dbReference>
<evidence type="ECO:0000259" key="2">
    <source>
        <dbReference type="PROSITE" id="PS50885"/>
    </source>
</evidence>
<keyword evidence="1" id="KW-0812">Transmembrane</keyword>
<keyword evidence="1" id="KW-0472">Membrane</keyword>
<sequence>MSVTSDADPKLKRRVARRLILYILLFSSIITFLGTSLQLYLDYSKDVTLIEQSMEQIESSYLPSIINSLWVSDHAQLKTLLNGMLQLPDMQNLEIVQDGEEIIAVGSPASQNIITRTFPLSYNYRGKDIHLGDLMVYASLTGVYNRLLDKVLVILGTQAVKTFLVSTFIFIIFYLLIGKHLETMADYARSFNVNNLESPLTLQRRSKKGVEKDELGQLVVSINQMRLNLKNSYDDLRYAKERLETEITEKIIAEKDRARLVTAVENVIEAIIITD</sequence>
<organism evidence="3">
    <name type="scientific">hydrothermal vent metagenome</name>
    <dbReference type="NCBI Taxonomy" id="652676"/>
    <lineage>
        <taxon>unclassified sequences</taxon>
        <taxon>metagenomes</taxon>
        <taxon>ecological metagenomes</taxon>
    </lineage>
</organism>
<reference evidence="3" key="1">
    <citation type="submission" date="2018-06" db="EMBL/GenBank/DDBJ databases">
        <authorList>
            <person name="Zhirakovskaya E."/>
        </authorList>
    </citation>
    <scope>NUCLEOTIDE SEQUENCE</scope>
</reference>
<dbReference type="Gene3D" id="6.10.340.10">
    <property type="match status" value="1"/>
</dbReference>
<dbReference type="GO" id="GO:0007165">
    <property type="term" value="P:signal transduction"/>
    <property type="evidence" value="ECO:0007669"/>
    <property type="project" value="InterPro"/>
</dbReference>